<organism evidence="3 4">
    <name type="scientific">Leucobacter luti</name>
    <dbReference type="NCBI Taxonomy" id="340320"/>
    <lineage>
        <taxon>Bacteria</taxon>
        <taxon>Bacillati</taxon>
        <taxon>Actinomycetota</taxon>
        <taxon>Actinomycetes</taxon>
        <taxon>Micrococcales</taxon>
        <taxon>Microbacteriaceae</taxon>
        <taxon>Leucobacter</taxon>
    </lineage>
</organism>
<comment type="caution">
    <text evidence="3">The sequence shown here is derived from an EMBL/GenBank/DDBJ whole genome shotgun (WGS) entry which is preliminary data.</text>
</comment>
<proteinExistence type="predicted"/>
<dbReference type="InterPro" id="IPR038670">
    <property type="entry name" value="HslJ-like_sf"/>
</dbReference>
<evidence type="ECO:0000313" key="4">
    <source>
        <dbReference type="Proteomes" id="UP000295601"/>
    </source>
</evidence>
<evidence type="ECO:0000256" key="1">
    <source>
        <dbReference type="SAM" id="SignalP"/>
    </source>
</evidence>
<accession>A0A4R6RSR3</accession>
<evidence type="ECO:0000259" key="2">
    <source>
        <dbReference type="Pfam" id="PF03724"/>
    </source>
</evidence>
<dbReference type="RefSeq" id="WP_133617876.1">
    <property type="nucleotide sequence ID" value="NZ_SNYA01000010.1"/>
</dbReference>
<dbReference type="PROSITE" id="PS51257">
    <property type="entry name" value="PROKAR_LIPOPROTEIN"/>
    <property type="match status" value="1"/>
</dbReference>
<feature type="chain" id="PRO_5038928590" evidence="1">
    <location>
        <begin position="28"/>
        <end position="120"/>
    </location>
</feature>
<name>A0A4R6RSR3_9MICO</name>
<dbReference type="Proteomes" id="UP000295601">
    <property type="component" value="Unassembled WGS sequence"/>
</dbReference>
<dbReference type="OrthoDB" id="4990393at2"/>
<dbReference type="EMBL" id="SNYA01000010">
    <property type="protein sequence ID" value="TDP89305.1"/>
    <property type="molecule type" value="Genomic_DNA"/>
</dbReference>
<dbReference type="InterPro" id="IPR005184">
    <property type="entry name" value="DUF306_Meta_HslJ"/>
</dbReference>
<keyword evidence="1" id="KW-0732">Signal</keyword>
<dbReference type="Pfam" id="PF03724">
    <property type="entry name" value="META"/>
    <property type="match status" value="1"/>
</dbReference>
<feature type="signal peptide" evidence="1">
    <location>
        <begin position="1"/>
        <end position="27"/>
    </location>
</feature>
<dbReference type="Gene3D" id="2.40.128.270">
    <property type="match status" value="1"/>
</dbReference>
<feature type="domain" description="DUF306" evidence="2">
    <location>
        <begin position="39"/>
        <end position="114"/>
    </location>
</feature>
<sequence length="120" mass="12094">MRRTPLYIATASIAAAALLGLSGCAAGASFSGTWEGSGDQPPSLDIAADGTFSGSDGCNTMVGTGEIAEDTFSFGQFATTRKMCEGVDTWLSTAASATVDGDTLVVFDAEGAEIGALRRA</sequence>
<reference evidence="3 4" key="1">
    <citation type="submission" date="2019-03" db="EMBL/GenBank/DDBJ databases">
        <title>Genomic analyses of the natural microbiome of Caenorhabditis elegans.</title>
        <authorList>
            <person name="Samuel B."/>
        </authorList>
    </citation>
    <scope>NUCLEOTIDE SEQUENCE [LARGE SCALE GENOMIC DNA]</scope>
    <source>
        <strain evidence="3 4">JUb18</strain>
    </source>
</reference>
<evidence type="ECO:0000313" key="3">
    <source>
        <dbReference type="EMBL" id="TDP89305.1"/>
    </source>
</evidence>
<gene>
    <name evidence="3" type="ORF">EDF62_3388</name>
</gene>
<keyword evidence="4" id="KW-1185">Reference proteome</keyword>
<dbReference type="AlphaFoldDB" id="A0A4R6RSR3"/>
<protein>
    <submittedName>
        <fullName evidence="3">META domain-containing protein</fullName>
    </submittedName>
</protein>